<proteinExistence type="predicted"/>
<keyword evidence="1" id="KW-0732">Signal</keyword>
<evidence type="ECO:0000313" key="2">
    <source>
        <dbReference type="EMBL" id="CAL4236977.1"/>
    </source>
</evidence>
<feature type="signal peptide" evidence="1">
    <location>
        <begin position="1"/>
        <end position="20"/>
    </location>
</feature>
<sequence>QNFQILGLFVVLSPFIISDAAPSFMQYSPIKRETDRTESSLTESLIGEQIPDETESSQISPQLIAMLNGGLSGANVAQSSQISPQLSAMLNGGLSGANVAQSSQISPQLSAMLNGGLSGANVAQSSQISHNSVLC</sequence>
<accession>A0AAV2SVQ6</accession>
<gene>
    <name evidence="2" type="ORF">MNOR_LOCUS40330</name>
</gene>
<protein>
    <submittedName>
        <fullName evidence="2">Uncharacterized protein</fullName>
    </submittedName>
</protein>
<feature type="chain" id="PRO_5043707807" evidence="1">
    <location>
        <begin position="21"/>
        <end position="135"/>
    </location>
</feature>
<evidence type="ECO:0000313" key="3">
    <source>
        <dbReference type="Proteomes" id="UP001497623"/>
    </source>
</evidence>
<reference evidence="2 3" key="1">
    <citation type="submission" date="2024-05" db="EMBL/GenBank/DDBJ databases">
        <authorList>
            <person name="Wallberg A."/>
        </authorList>
    </citation>
    <scope>NUCLEOTIDE SEQUENCE [LARGE SCALE GENOMIC DNA]</scope>
</reference>
<organism evidence="2 3">
    <name type="scientific">Meganyctiphanes norvegica</name>
    <name type="common">Northern krill</name>
    <name type="synonym">Thysanopoda norvegica</name>
    <dbReference type="NCBI Taxonomy" id="48144"/>
    <lineage>
        <taxon>Eukaryota</taxon>
        <taxon>Metazoa</taxon>
        <taxon>Ecdysozoa</taxon>
        <taxon>Arthropoda</taxon>
        <taxon>Crustacea</taxon>
        <taxon>Multicrustacea</taxon>
        <taxon>Malacostraca</taxon>
        <taxon>Eumalacostraca</taxon>
        <taxon>Eucarida</taxon>
        <taxon>Euphausiacea</taxon>
        <taxon>Euphausiidae</taxon>
        <taxon>Meganyctiphanes</taxon>
    </lineage>
</organism>
<dbReference type="Proteomes" id="UP001497623">
    <property type="component" value="Unassembled WGS sequence"/>
</dbReference>
<evidence type="ECO:0000256" key="1">
    <source>
        <dbReference type="SAM" id="SignalP"/>
    </source>
</evidence>
<feature type="non-terminal residue" evidence="2">
    <location>
        <position position="1"/>
    </location>
</feature>
<dbReference type="EMBL" id="CAXKWB010121048">
    <property type="protein sequence ID" value="CAL4236977.1"/>
    <property type="molecule type" value="Genomic_DNA"/>
</dbReference>
<keyword evidence="3" id="KW-1185">Reference proteome</keyword>
<dbReference type="AlphaFoldDB" id="A0AAV2SVQ6"/>
<comment type="caution">
    <text evidence="2">The sequence shown here is derived from an EMBL/GenBank/DDBJ whole genome shotgun (WGS) entry which is preliminary data.</text>
</comment>
<name>A0AAV2SVQ6_MEGNR</name>